<organism evidence="1 2">
    <name type="scientific">Fulvitalea axinellae</name>
    <dbReference type="NCBI Taxonomy" id="1182444"/>
    <lineage>
        <taxon>Bacteria</taxon>
        <taxon>Pseudomonadati</taxon>
        <taxon>Bacteroidota</taxon>
        <taxon>Cytophagia</taxon>
        <taxon>Cytophagales</taxon>
        <taxon>Persicobacteraceae</taxon>
        <taxon>Fulvitalea</taxon>
    </lineage>
</organism>
<reference evidence="1 2" key="1">
    <citation type="submission" date="2021-12" db="EMBL/GenBank/DDBJ databases">
        <title>Genome sequencing of bacteria with rrn-lacking chromosome and rrn-plasmid.</title>
        <authorList>
            <person name="Anda M."/>
            <person name="Iwasaki W."/>
        </authorList>
    </citation>
    <scope>NUCLEOTIDE SEQUENCE [LARGE SCALE GENOMIC DNA]</scope>
    <source>
        <strain evidence="1 2">DSM 100852</strain>
        <plasmid evidence="1 2">pFA1</plasmid>
    </source>
</reference>
<dbReference type="EMBL" id="AP025315">
    <property type="protein sequence ID" value="BDD11398.1"/>
    <property type="molecule type" value="Genomic_DNA"/>
</dbReference>
<gene>
    <name evidence="1" type="ORF">FUAX_38300</name>
</gene>
<accession>A0AAU9CMC8</accession>
<dbReference type="Proteomes" id="UP001348817">
    <property type="component" value="Plasmid pFA1"/>
</dbReference>
<name>A0AAU9CMC8_9BACT</name>
<keyword evidence="2" id="KW-1185">Reference proteome</keyword>
<evidence type="ECO:0000313" key="2">
    <source>
        <dbReference type="Proteomes" id="UP001348817"/>
    </source>
</evidence>
<dbReference type="AlphaFoldDB" id="A0AAU9CMC8"/>
<dbReference type="KEGG" id="fax:FUAX_38300"/>
<evidence type="ECO:0000313" key="1">
    <source>
        <dbReference type="EMBL" id="BDD11398.1"/>
    </source>
</evidence>
<protein>
    <submittedName>
        <fullName evidence="1">Uncharacterized protein</fullName>
    </submittedName>
</protein>
<geneLocation type="plasmid" evidence="1 2">
    <name>pFA1</name>
</geneLocation>
<keyword evidence="1" id="KW-0614">Plasmid</keyword>
<sequence>MMLNAIDKDTLMILFALLKYQKSGYKHFK</sequence>
<proteinExistence type="predicted"/>